<accession>A0A7L4ZUD6</accession>
<gene>
    <name evidence="2" type="ORF">F0P96_02255</name>
</gene>
<comment type="similarity">
    <text evidence="1">Belongs to the short-chain dehydrogenases/reductases (SDR) family.</text>
</comment>
<dbReference type="GO" id="GO:0030497">
    <property type="term" value="P:fatty acid elongation"/>
    <property type="evidence" value="ECO:0007669"/>
    <property type="project" value="TreeGrafter"/>
</dbReference>
<dbReference type="AlphaFoldDB" id="A0A7L4ZUD6"/>
<dbReference type="InterPro" id="IPR002347">
    <property type="entry name" value="SDR_fam"/>
</dbReference>
<dbReference type="EMBL" id="VTWU01000001">
    <property type="protein sequence ID" value="KAA9339464.1"/>
    <property type="molecule type" value="Genomic_DNA"/>
</dbReference>
<dbReference type="FunFam" id="3.40.50.720:FF:000084">
    <property type="entry name" value="Short-chain dehydrogenase reductase"/>
    <property type="match status" value="1"/>
</dbReference>
<dbReference type="Pfam" id="PF13561">
    <property type="entry name" value="adh_short_C2"/>
    <property type="match status" value="1"/>
</dbReference>
<organism evidence="2 3">
    <name type="scientific">Hymenobacter busanensis</name>
    <dbReference type="NCBI Taxonomy" id="2607656"/>
    <lineage>
        <taxon>Bacteria</taxon>
        <taxon>Pseudomonadati</taxon>
        <taxon>Bacteroidota</taxon>
        <taxon>Cytophagia</taxon>
        <taxon>Cytophagales</taxon>
        <taxon>Hymenobacteraceae</taxon>
        <taxon>Hymenobacter</taxon>
    </lineage>
</organism>
<evidence type="ECO:0000256" key="1">
    <source>
        <dbReference type="ARBA" id="ARBA00006484"/>
    </source>
</evidence>
<reference evidence="2 3" key="1">
    <citation type="submission" date="2019-09" db="EMBL/GenBank/DDBJ databases">
        <title>Genome sequence of Hymenobacter sp. M3.</title>
        <authorList>
            <person name="Srinivasan S."/>
        </authorList>
    </citation>
    <scope>NUCLEOTIDE SEQUENCE [LARGE SCALE GENOMIC DNA]</scope>
    <source>
        <strain evidence="2 3">M3</strain>
    </source>
</reference>
<name>A0A7L4ZUD6_9BACT</name>
<dbReference type="SUPFAM" id="SSF51735">
    <property type="entry name" value="NAD(P)-binding Rossmann-fold domains"/>
    <property type="match status" value="1"/>
</dbReference>
<evidence type="ECO:0000313" key="3">
    <source>
        <dbReference type="Proteomes" id="UP000326380"/>
    </source>
</evidence>
<keyword evidence="3" id="KW-1185">Reference proteome</keyword>
<dbReference type="PRINTS" id="PR00081">
    <property type="entry name" value="GDHRDH"/>
</dbReference>
<proteinExistence type="inferred from homology"/>
<dbReference type="PANTHER" id="PTHR42760">
    <property type="entry name" value="SHORT-CHAIN DEHYDROGENASES/REDUCTASES FAMILY MEMBER"/>
    <property type="match status" value="1"/>
</dbReference>
<dbReference type="Proteomes" id="UP000326380">
    <property type="component" value="Unassembled WGS sequence"/>
</dbReference>
<dbReference type="RefSeq" id="WP_151077112.1">
    <property type="nucleotide sequence ID" value="NZ_CP047647.1"/>
</dbReference>
<evidence type="ECO:0000313" key="2">
    <source>
        <dbReference type="EMBL" id="KAA9339464.1"/>
    </source>
</evidence>
<comment type="caution">
    <text evidence="2">The sequence shown here is derived from an EMBL/GenBank/DDBJ whole genome shotgun (WGS) entry which is preliminary data.</text>
</comment>
<dbReference type="PRINTS" id="PR00080">
    <property type="entry name" value="SDRFAMILY"/>
</dbReference>
<dbReference type="PANTHER" id="PTHR42760:SF40">
    <property type="entry name" value="3-OXOACYL-[ACYL-CARRIER-PROTEIN] REDUCTASE, CHLOROPLASTIC"/>
    <property type="match status" value="1"/>
</dbReference>
<dbReference type="Gene3D" id="3.40.50.720">
    <property type="entry name" value="NAD(P)-binding Rossmann-like Domain"/>
    <property type="match status" value="1"/>
</dbReference>
<protein>
    <submittedName>
        <fullName evidence="2">SDR family oxidoreductase</fullName>
    </submittedName>
</protein>
<dbReference type="InterPro" id="IPR036291">
    <property type="entry name" value="NAD(P)-bd_dom_sf"/>
</dbReference>
<dbReference type="GO" id="GO:0016616">
    <property type="term" value="F:oxidoreductase activity, acting on the CH-OH group of donors, NAD or NADP as acceptor"/>
    <property type="evidence" value="ECO:0007669"/>
    <property type="project" value="TreeGrafter"/>
</dbReference>
<sequence>MAADALNDPSLRNLFSLAGKVVLITGGYGHLGRATVRGISAYGATVVVLGRRAEEFEAVFGAEDGNIHFIPCDVADTASVQQAFATAAAAYGPPAVLINNALYSRGNQPDQLTDEEFAFGLDGALGTTYRCIREILPYFRRQGSGKIINVASMYGVVAPDFTAYEATPQFINPPHYGAAKAGVIQLTRYFASYLGRENIQVNCVTPGAFPSAAVQQHPAFVHELEQRIPLGRIGQPEDLVGAFVYLSSRAADFVTGHNLVVDGGWTIR</sequence>